<keyword evidence="12 18" id="KW-0472">Membrane</keyword>
<feature type="compositionally biased region" description="Basic and acidic residues" evidence="19">
    <location>
        <begin position="1418"/>
        <end position="1429"/>
    </location>
</feature>
<evidence type="ECO:0000256" key="12">
    <source>
        <dbReference type="ARBA" id="ARBA00023136"/>
    </source>
</evidence>
<evidence type="ECO:0000256" key="13">
    <source>
        <dbReference type="ARBA" id="ARBA00034036"/>
    </source>
</evidence>
<feature type="transmembrane region" description="Helical" evidence="18">
    <location>
        <begin position="508"/>
        <end position="532"/>
    </location>
</feature>
<feature type="transmembrane region" description="Helical" evidence="18">
    <location>
        <begin position="1173"/>
        <end position="1192"/>
    </location>
</feature>
<feature type="transmembrane region" description="Helical" evidence="18">
    <location>
        <begin position="1212"/>
        <end position="1233"/>
    </location>
</feature>
<feature type="binding site" evidence="17">
    <location>
        <position position="1033"/>
    </location>
    <ligand>
        <name>Mg(2+)</name>
        <dbReference type="ChEBI" id="CHEBI:18420"/>
    </ligand>
</feature>
<feature type="region of interest" description="Disordered" evidence="19">
    <location>
        <begin position="1"/>
        <end position="36"/>
    </location>
</feature>
<dbReference type="OrthoDB" id="377733at2759"/>
<dbReference type="SUPFAM" id="SSF81653">
    <property type="entry name" value="Calcium ATPase, transduction domain A"/>
    <property type="match status" value="1"/>
</dbReference>
<evidence type="ECO:0000259" key="21">
    <source>
        <dbReference type="Pfam" id="PF16212"/>
    </source>
</evidence>
<dbReference type="SFLD" id="SFLDG00002">
    <property type="entry name" value="C1.7:_P-type_atpase_like"/>
    <property type="match status" value="1"/>
</dbReference>
<dbReference type="PROSITE" id="PS00154">
    <property type="entry name" value="ATPASE_E1_E2"/>
    <property type="match status" value="1"/>
</dbReference>
<dbReference type="InterPro" id="IPR001757">
    <property type="entry name" value="P_typ_ATPase"/>
</dbReference>
<name>A0A1E4TDZ8_9ASCO</name>
<dbReference type="InterPro" id="IPR018303">
    <property type="entry name" value="ATPase_P-typ_P_site"/>
</dbReference>
<dbReference type="SFLD" id="SFLDF00027">
    <property type="entry name" value="p-type_atpase"/>
    <property type="match status" value="1"/>
</dbReference>
<dbReference type="Pfam" id="PF16212">
    <property type="entry name" value="PhoLip_ATPase_C"/>
    <property type="match status" value="1"/>
</dbReference>
<feature type="region of interest" description="Disordered" evidence="19">
    <location>
        <begin position="1359"/>
        <end position="1429"/>
    </location>
</feature>
<dbReference type="GO" id="GO:0005524">
    <property type="term" value="F:ATP binding"/>
    <property type="evidence" value="ECO:0007669"/>
    <property type="project" value="UniProtKB-UniRule"/>
</dbReference>
<feature type="binding site" evidence="16">
    <location>
        <position position="1036"/>
    </location>
    <ligand>
        <name>ATP</name>
        <dbReference type="ChEBI" id="CHEBI:30616"/>
    </ligand>
</feature>
<evidence type="ECO:0000256" key="1">
    <source>
        <dbReference type="ARBA" id="ARBA00004127"/>
    </source>
</evidence>
<evidence type="ECO:0000259" key="20">
    <source>
        <dbReference type="Pfam" id="PF16209"/>
    </source>
</evidence>
<evidence type="ECO:0000313" key="22">
    <source>
        <dbReference type="EMBL" id="ODV89990.1"/>
    </source>
</evidence>
<feature type="binding site" evidence="16">
    <location>
        <position position="580"/>
    </location>
    <ligand>
        <name>ATP</name>
        <dbReference type="ChEBI" id="CHEBI:30616"/>
    </ligand>
</feature>
<sequence length="1429" mass="160244">MARPFSTSRKRPDPNSGSGSDSSLKDETDSDAPASRVAASSRVITVNLPLPEHHLNEKGLPSALYARNKIRTSRYTPLNFVPKNLFYQFHNIANIYFVIIVILGFFSIFGVTNPGLSVVPIVAILTITAIKDAIEDYRRTLLDLEVNNAPTQRLSHWHNYNVSEESISLWRRFKKACTRTAVPLWNAIKNPIMRLFVKNYNPDSLHRTFSLRTIHSTTSEHPNGTRFDLSRTRSKAERKSYVNEFRASADSRSSPRSSADYSASRRYLSKSGGHVDSDTGPATSVIDPYATAPGTARFKYDYWKNVKVGDIVRVSCDNEIPADIAVLSTSDEDGACYVETKNLDGETNLKVRQSLRATRAIKHASDCERARFWIKSEGPNPHLYSYSGALFWENITHDAQGNVNGREELSEPISMNNMLLRGSSLRNTEWVIGVVIFAGMETKVMLSAGITPSKRSKIQRDLNSYVIYNFGILFALCFIQGLINGIFIAKEGTSGDYFDFGVTGGGPAGAGAITFIVAVILFQSLVPISLYISIEIVKTIQAFFIYSDCLMYYDAIDYPCTPKSWNISDDLGQIEYIFSDKTGTLTQNKMEFKKCTINGVTYGLAYTEALAGLEKRRGIDVEAQGKRMAEIIAKDKIEMTSELQKLYKNPQFREDRLTFISSDFARDLSGANGEAQAKANHHFMLSLAICHSVLTSDKYPADGAEDIEPLDYKAQSPDEEALVSTARDLGFALIERTQKGVIIDLLGQRIEFPILAILEFNSTRKRMSVIVRMPDTGKILLICKGADSVIKGRLSEEQVIDITEKTYEDLENYATEGLRTLCIAEREISQSEYNSWSKIHKEAATSIENRDDKLEEAANMIETNLTLIGGTAIEDRLQDGVPDTIAKLEEAGIKVWVLTGDKVETAINIGYSCNLISTDMEVLVLQMEGKDLTTEHVREVIDEYLLQSFGLEYSEALFRKAKSDHSSPSPTHALVIDGDTLKCALHDDVIHRFLVLGKQCASVLCCRVSPAQKASVVKAVRKNFQVMTLSIGDGANDVAMIQTADVGIGIAGVEGRQAVMSADYAIGQFRFLQRLVLVHGRWCYHRIAEMLPNFFYKNLFFTITSFWYQIFNQFDGSYLYDYTYLTLVNLAFTSLPVIILGILDQDVPDAVALAEPRLYRRGILGLDWTPLRFWIYMIDGLYQSAVCFFFMYGLFQGSLGIVTQSGYAIDTAYFLGVYVATGAIIACDVYVLLNQYRWDGITLGLQAFSILILFFWTGVYSTSTYSAMFYGAAPRVYGALSFWALIFIAIAACLCPSFFFKSVATVFFPKDVDIIRERVKLGYYDDVLQAEELEREKGQKPMSGKQKESVMDKLTMKKWRDEHSRRKTVSAADQDHDGHELEPRASEVLSAIERSAYKRTKPLSQRMKFPTRKNQSSENDKNLHSVDEE</sequence>
<keyword evidence="10 18" id="KW-1278">Translocase</keyword>
<feature type="binding site" evidence="16">
    <location>
        <position position="1007"/>
    </location>
    <ligand>
        <name>ATP</name>
        <dbReference type="ChEBI" id="CHEBI:30616"/>
    </ligand>
</feature>
<organism evidence="22 23">
    <name type="scientific">Tortispora caseinolytica NRRL Y-17796</name>
    <dbReference type="NCBI Taxonomy" id="767744"/>
    <lineage>
        <taxon>Eukaryota</taxon>
        <taxon>Fungi</taxon>
        <taxon>Dikarya</taxon>
        <taxon>Ascomycota</taxon>
        <taxon>Saccharomycotina</taxon>
        <taxon>Trigonopsidomycetes</taxon>
        <taxon>Trigonopsidales</taxon>
        <taxon>Trigonopsidaceae</taxon>
        <taxon>Tortispora</taxon>
    </lineage>
</organism>
<dbReference type="GO" id="GO:0005886">
    <property type="term" value="C:plasma membrane"/>
    <property type="evidence" value="ECO:0007669"/>
    <property type="project" value="TreeGrafter"/>
</dbReference>
<evidence type="ECO:0000256" key="15">
    <source>
        <dbReference type="PIRSR" id="PIRSR606539-1"/>
    </source>
</evidence>
<dbReference type="SUPFAM" id="SSF81665">
    <property type="entry name" value="Calcium ATPase, transmembrane domain M"/>
    <property type="match status" value="1"/>
</dbReference>
<dbReference type="InterPro" id="IPR023299">
    <property type="entry name" value="ATPase_P-typ_cyto_dom_N"/>
</dbReference>
<comment type="cofactor">
    <cofactor evidence="17">
        <name>Mg(2+)</name>
        <dbReference type="ChEBI" id="CHEBI:18420"/>
    </cofactor>
</comment>
<dbReference type="InterPro" id="IPR023298">
    <property type="entry name" value="ATPase_P-typ_TM_dom_sf"/>
</dbReference>
<feature type="transmembrane region" description="Helical" evidence="18">
    <location>
        <begin position="465"/>
        <end position="488"/>
    </location>
</feature>
<dbReference type="Pfam" id="PF16209">
    <property type="entry name" value="PhoLip_ATPase_N"/>
    <property type="match status" value="1"/>
</dbReference>
<feature type="binding site" evidence="16">
    <location>
        <position position="784"/>
    </location>
    <ligand>
        <name>ATP</name>
        <dbReference type="ChEBI" id="CHEBI:30616"/>
    </ligand>
</feature>
<dbReference type="SFLD" id="SFLDS00003">
    <property type="entry name" value="Haloacid_Dehalogenase"/>
    <property type="match status" value="1"/>
</dbReference>
<feature type="binding site" evidence="16">
    <location>
        <position position="899"/>
    </location>
    <ligand>
        <name>ATP</name>
        <dbReference type="ChEBI" id="CHEBI:30616"/>
    </ligand>
</feature>
<feature type="binding site" evidence="16">
    <location>
        <position position="900"/>
    </location>
    <ligand>
        <name>ATP</name>
        <dbReference type="ChEBI" id="CHEBI:30616"/>
    </ligand>
</feature>
<feature type="binding site" evidence="16">
    <location>
        <position position="582"/>
    </location>
    <ligand>
        <name>ATP</name>
        <dbReference type="ChEBI" id="CHEBI:30616"/>
    </ligand>
</feature>
<feature type="binding site" evidence="16">
    <location>
        <position position="819"/>
    </location>
    <ligand>
        <name>ATP</name>
        <dbReference type="ChEBI" id="CHEBI:30616"/>
    </ligand>
</feature>
<feature type="transmembrane region" description="Helical" evidence="18">
    <location>
        <begin position="1280"/>
        <end position="1300"/>
    </location>
</feature>
<dbReference type="InterPro" id="IPR032631">
    <property type="entry name" value="P-type_ATPase_N"/>
</dbReference>
<keyword evidence="3" id="KW-0813">Transport</keyword>
<dbReference type="InterPro" id="IPR036412">
    <property type="entry name" value="HAD-like_sf"/>
</dbReference>
<feature type="domain" description="P-type ATPase N-terminal" evidence="20">
    <location>
        <begin position="62"/>
        <end position="115"/>
    </location>
</feature>
<evidence type="ECO:0000256" key="10">
    <source>
        <dbReference type="ARBA" id="ARBA00022967"/>
    </source>
</evidence>
<proteinExistence type="inferred from homology"/>
<dbReference type="FunFam" id="3.40.50.1000:FF:000001">
    <property type="entry name" value="Phospholipid-transporting ATPase IC"/>
    <property type="match status" value="1"/>
</dbReference>
<evidence type="ECO:0000256" key="16">
    <source>
        <dbReference type="PIRSR" id="PIRSR606539-2"/>
    </source>
</evidence>
<feature type="compositionally biased region" description="Basic and acidic residues" evidence="19">
    <location>
        <begin position="1373"/>
        <end position="1385"/>
    </location>
</feature>
<evidence type="ECO:0000313" key="23">
    <source>
        <dbReference type="Proteomes" id="UP000095023"/>
    </source>
</evidence>
<keyword evidence="5 18" id="KW-0812">Transmembrane</keyword>
<keyword evidence="7 16" id="KW-0547">Nucleotide-binding</keyword>
<dbReference type="EC" id="7.6.2.1" evidence="18"/>
<evidence type="ECO:0000256" key="17">
    <source>
        <dbReference type="PIRSR" id="PIRSR606539-3"/>
    </source>
</evidence>
<dbReference type="Gene3D" id="3.40.50.1000">
    <property type="entry name" value="HAD superfamily/HAD-like"/>
    <property type="match status" value="1"/>
</dbReference>
<dbReference type="PRINTS" id="PR00119">
    <property type="entry name" value="CATATPASE"/>
</dbReference>
<dbReference type="Gene3D" id="2.70.150.10">
    <property type="entry name" value="Calcium-transporting ATPase, cytoplasmic transduction domain A"/>
    <property type="match status" value="1"/>
</dbReference>
<dbReference type="GO" id="GO:0140346">
    <property type="term" value="F:phosphatidylserine flippase activity"/>
    <property type="evidence" value="ECO:0007669"/>
    <property type="project" value="UniProtKB-ARBA"/>
</dbReference>
<dbReference type="InterPro" id="IPR023214">
    <property type="entry name" value="HAD_sf"/>
</dbReference>
<feature type="transmembrane region" description="Helical" evidence="18">
    <location>
        <begin position="1240"/>
        <end position="1260"/>
    </location>
</feature>
<feature type="binding site" evidence="17">
    <location>
        <position position="1037"/>
    </location>
    <ligand>
        <name>Mg(2+)</name>
        <dbReference type="ChEBI" id="CHEBI:18420"/>
    </ligand>
</feature>
<dbReference type="FunFam" id="3.40.50.1000:FF:000130">
    <property type="entry name" value="Phospholipid-transporting ATPase"/>
    <property type="match status" value="1"/>
</dbReference>
<evidence type="ECO:0000256" key="7">
    <source>
        <dbReference type="ARBA" id="ARBA00022741"/>
    </source>
</evidence>
<keyword evidence="8 16" id="KW-0067">ATP-binding</keyword>
<protein>
    <recommendedName>
        <fullName evidence="18">Phospholipid-transporting ATPase</fullName>
        <ecNumber evidence="18">7.6.2.1</ecNumber>
    </recommendedName>
</protein>
<dbReference type="EMBL" id="KV453842">
    <property type="protein sequence ID" value="ODV89990.1"/>
    <property type="molecule type" value="Genomic_DNA"/>
</dbReference>
<evidence type="ECO:0000256" key="8">
    <source>
        <dbReference type="ARBA" id="ARBA00022840"/>
    </source>
</evidence>
<feature type="binding site" evidence="16">
    <location>
        <position position="760"/>
    </location>
    <ligand>
        <name>ATP</name>
        <dbReference type="ChEBI" id="CHEBI:30616"/>
    </ligand>
</feature>
<dbReference type="InterPro" id="IPR032630">
    <property type="entry name" value="P_typ_ATPase_c"/>
</dbReference>
<feature type="binding site" evidence="16">
    <location>
        <position position="1013"/>
    </location>
    <ligand>
        <name>ATP</name>
        <dbReference type="ChEBI" id="CHEBI:30616"/>
    </ligand>
</feature>
<comment type="similarity">
    <text evidence="2 18">Belongs to the cation transport ATPase (P-type) (TC 3.A.3) family. Type IV subfamily.</text>
</comment>
<feature type="transmembrane region" description="Helical" evidence="18">
    <location>
        <begin position="93"/>
        <end position="111"/>
    </location>
</feature>
<gene>
    <name evidence="22" type="ORF">CANCADRAFT_26222</name>
</gene>
<evidence type="ECO:0000256" key="5">
    <source>
        <dbReference type="ARBA" id="ARBA00022692"/>
    </source>
</evidence>
<evidence type="ECO:0000256" key="6">
    <source>
        <dbReference type="ARBA" id="ARBA00022723"/>
    </source>
</evidence>
<reference evidence="23" key="1">
    <citation type="submission" date="2016-02" db="EMBL/GenBank/DDBJ databases">
        <title>Comparative genomics of biotechnologically important yeasts.</title>
        <authorList>
            <consortium name="DOE Joint Genome Institute"/>
            <person name="Riley R."/>
            <person name="Haridas S."/>
            <person name="Wolfe K.H."/>
            <person name="Lopes M.R."/>
            <person name="Hittinger C.T."/>
            <person name="Goker M."/>
            <person name="Salamov A."/>
            <person name="Wisecaver J."/>
            <person name="Long T.M."/>
            <person name="Aerts A.L."/>
            <person name="Barry K."/>
            <person name="Choi C."/>
            <person name="Clum A."/>
            <person name="Coughlan A.Y."/>
            <person name="Deshpande S."/>
            <person name="Douglass A.P."/>
            <person name="Hanson S.J."/>
            <person name="Klenk H.-P."/>
            <person name="Labutti K."/>
            <person name="Lapidus A."/>
            <person name="Lindquist E."/>
            <person name="Lipzen A."/>
            <person name="Meier-Kolthoff J.P."/>
            <person name="Ohm R.A."/>
            <person name="Otillar R.P."/>
            <person name="Pangilinan J."/>
            <person name="Peng Y."/>
            <person name="Rokas A."/>
            <person name="Rosa C.A."/>
            <person name="Scheuner C."/>
            <person name="Sibirny A.A."/>
            <person name="Slot J.C."/>
            <person name="Stielow J.B."/>
            <person name="Sun H."/>
            <person name="Kurtzman C.P."/>
            <person name="Blackwell M."/>
            <person name="Jeffries T.W."/>
            <person name="Grigoriev I.V."/>
        </authorList>
    </citation>
    <scope>NUCLEOTIDE SEQUENCE [LARGE SCALE GENOMIC DNA]</scope>
    <source>
        <strain evidence="23">NRRL Y-17796</strain>
    </source>
</reference>
<feature type="binding site" evidence="16">
    <location>
        <position position="581"/>
    </location>
    <ligand>
        <name>ATP</name>
        <dbReference type="ChEBI" id="CHEBI:30616"/>
    </ligand>
</feature>
<comment type="subcellular location">
    <subcellularLocation>
        <location evidence="1">Endomembrane system</location>
        <topology evidence="1">Multi-pass membrane protein</topology>
    </subcellularLocation>
    <subcellularLocation>
        <location evidence="18">Membrane</location>
        <topology evidence="18">Multi-pass membrane protein</topology>
    </subcellularLocation>
</comment>
<feature type="binding site" evidence="17">
    <location>
        <position position="580"/>
    </location>
    <ligand>
        <name>Mg(2+)</name>
        <dbReference type="ChEBI" id="CHEBI:18420"/>
    </ligand>
</feature>
<keyword evidence="6 17" id="KW-0479">Metal-binding</keyword>
<dbReference type="CDD" id="cd02073">
    <property type="entry name" value="P-type_ATPase_APLT_Dnf-like"/>
    <property type="match status" value="1"/>
</dbReference>
<dbReference type="PANTHER" id="PTHR24092:SF180">
    <property type="entry name" value="PHOSPHOLIPID-TRANSPORTING ATPASE DNF1-RELATED"/>
    <property type="match status" value="1"/>
</dbReference>
<dbReference type="InterPro" id="IPR008250">
    <property type="entry name" value="ATPase_P-typ_transduc_dom_A_sf"/>
</dbReference>
<comment type="catalytic activity">
    <reaction evidence="13 18">
        <text>ATP + H2O + phospholipidSide 1 = ADP + phosphate + phospholipidSide 2.</text>
        <dbReference type="EC" id="7.6.2.1"/>
    </reaction>
</comment>
<evidence type="ECO:0000256" key="11">
    <source>
        <dbReference type="ARBA" id="ARBA00022989"/>
    </source>
</evidence>
<feature type="binding site" evidence="16">
    <location>
        <position position="901"/>
    </location>
    <ligand>
        <name>ATP</name>
        <dbReference type="ChEBI" id="CHEBI:30616"/>
    </ligand>
</feature>
<evidence type="ECO:0000256" key="2">
    <source>
        <dbReference type="ARBA" id="ARBA00008109"/>
    </source>
</evidence>
<dbReference type="InterPro" id="IPR006539">
    <property type="entry name" value="P-type_ATPase_IV"/>
</dbReference>
<accession>A0A1E4TDZ8</accession>
<feature type="binding site" evidence="16">
    <location>
        <position position="719"/>
    </location>
    <ligand>
        <name>ATP</name>
        <dbReference type="ChEBI" id="CHEBI:30616"/>
    </ligand>
</feature>
<feature type="binding site" evidence="16">
    <location>
        <position position="1037"/>
    </location>
    <ligand>
        <name>ATP</name>
        <dbReference type="ChEBI" id="CHEBI:30616"/>
    </ligand>
</feature>
<feature type="domain" description="P-type ATPase C-terminal" evidence="21">
    <location>
        <begin position="1059"/>
        <end position="1310"/>
    </location>
</feature>
<evidence type="ECO:0000256" key="4">
    <source>
        <dbReference type="ARBA" id="ARBA00022553"/>
    </source>
</evidence>
<evidence type="ECO:0000256" key="14">
    <source>
        <dbReference type="ARBA" id="ARBA00049128"/>
    </source>
</evidence>
<keyword evidence="23" id="KW-1185">Reference proteome</keyword>
<dbReference type="Pfam" id="PF13246">
    <property type="entry name" value="Cation_ATPase"/>
    <property type="match status" value="1"/>
</dbReference>
<dbReference type="PANTHER" id="PTHR24092">
    <property type="entry name" value="PROBABLE PHOSPHOLIPID-TRANSPORTING ATPASE"/>
    <property type="match status" value="1"/>
</dbReference>
<dbReference type="Proteomes" id="UP000095023">
    <property type="component" value="Unassembled WGS sequence"/>
</dbReference>
<evidence type="ECO:0000256" key="18">
    <source>
        <dbReference type="RuleBase" id="RU362033"/>
    </source>
</evidence>
<dbReference type="InterPro" id="IPR044492">
    <property type="entry name" value="P_typ_ATPase_HD_dom"/>
</dbReference>
<comment type="catalytic activity">
    <reaction evidence="14">
        <text>a 1,2-diacyl-sn-glycero-3-phosphoethanolamine(out) + ATP + H2O = a 1,2-diacyl-sn-glycero-3-phosphoethanolamine(in) + ADP + phosphate + H(+)</text>
        <dbReference type="Rhea" id="RHEA:66132"/>
        <dbReference type="ChEBI" id="CHEBI:15377"/>
        <dbReference type="ChEBI" id="CHEBI:15378"/>
        <dbReference type="ChEBI" id="CHEBI:30616"/>
        <dbReference type="ChEBI" id="CHEBI:43474"/>
        <dbReference type="ChEBI" id="CHEBI:64612"/>
        <dbReference type="ChEBI" id="CHEBI:456216"/>
    </reaction>
    <physiologicalReaction direction="left-to-right" evidence="14">
        <dbReference type="Rhea" id="RHEA:66133"/>
    </physiologicalReaction>
</comment>
<keyword evidence="11 18" id="KW-1133">Transmembrane helix</keyword>
<keyword evidence="4" id="KW-0597">Phosphoprotein</keyword>
<evidence type="ECO:0000256" key="9">
    <source>
        <dbReference type="ARBA" id="ARBA00022842"/>
    </source>
</evidence>
<dbReference type="SUPFAM" id="SSF81660">
    <property type="entry name" value="Metal cation-transporting ATPase, ATP-binding domain N"/>
    <property type="match status" value="1"/>
</dbReference>
<dbReference type="SUPFAM" id="SSF56784">
    <property type="entry name" value="HAD-like"/>
    <property type="match status" value="1"/>
</dbReference>
<feature type="transmembrane region" description="Helical" evidence="18">
    <location>
        <begin position="1094"/>
        <end position="1110"/>
    </location>
</feature>
<dbReference type="FunFam" id="3.40.1110.10:FF:000087">
    <property type="entry name" value="Phospholipid-transporting ATPase"/>
    <property type="match status" value="1"/>
</dbReference>
<dbReference type="Gene3D" id="3.40.1110.10">
    <property type="entry name" value="Calcium-transporting ATPase, cytoplasmic domain N"/>
    <property type="match status" value="1"/>
</dbReference>
<feature type="binding site" evidence="17">
    <location>
        <position position="582"/>
    </location>
    <ligand>
        <name>Mg(2+)</name>
        <dbReference type="ChEBI" id="CHEBI:18420"/>
    </ligand>
</feature>
<feature type="compositionally biased region" description="Low complexity" evidence="19">
    <location>
        <begin position="246"/>
        <end position="263"/>
    </location>
</feature>
<feature type="active site" description="4-aspartylphosphate intermediate" evidence="15">
    <location>
        <position position="580"/>
    </location>
</feature>
<evidence type="ECO:0000256" key="3">
    <source>
        <dbReference type="ARBA" id="ARBA00022448"/>
    </source>
</evidence>
<dbReference type="GO" id="GO:0016887">
    <property type="term" value="F:ATP hydrolysis activity"/>
    <property type="evidence" value="ECO:0007669"/>
    <property type="project" value="InterPro"/>
</dbReference>
<evidence type="ECO:0000256" key="19">
    <source>
        <dbReference type="SAM" id="MobiDB-lite"/>
    </source>
</evidence>
<dbReference type="GO" id="GO:0000287">
    <property type="term" value="F:magnesium ion binding"/>
    <property type="evidence" value="ECO:0007669"/>
    <property type="project" value="UniProtKB-UniRule"/>
</dbReference>
<keyword evidence="9 17" id="KW-0460">Magnesium</keyword>
<dbReference type="GO" id="GO:0012505">
    <property type="term" value="C:endomembrane system"/>
    <property type="evidence" value="ECO:0007669"/>
    <property type="project" value="UniProtKB-SubCell"/>
</dbReference>
<dbReference type="NCBIfam" id="TIGR01494">
    <property type="entry name" value="ATPase_P-type"/>
    <property type="match status" value="2"/>
</dbReference>
<feature type="region of interest" description="Disordered" evidence="19">
    <location>
        <begin position="240"/>
        <end position="263"/>
    </location>
</feature>
<feature type="transmembrane region" description="Helical" evidence="18">
    <location>
        <begin position="1122"/>
        <end position="1143"/>
    </location>
</feature>
<dbReference type="NCBIfam" id="TIGR01652">
    <property type="entry name" value="ATPase-Plipid"/>
    <property type="match status" value="1"/>
</dbReference>